<keyword evidence="2" id="KW-0614">Plasmid</keyword>
<feature type="domain" description="Transposase IS116/IS110/IS902 C-terminal" evidence="1">
    <location>
        <begin position="1"/>
        <end position="77"/>
    </location>
</feature>
<evidence type="ECO:0000259" key="1">
    <source>
        <dbReference type="Pfam" id="PF02371"/>
    </source>
</evidence>
<dbReference type="InterPro" id="IPR003346">
    <property type="entry name" value="Transposase_20"/>
</dbReference>
<proteinExistence type="predicted"/>
<geneLocation type="plasmid" evidence="2">
    <name>unnamed1</name>
</geneLocation>
<reference evidence="2 3" key="1">
    <citation type="submission" date="2017-06" db="EMBL/GenBank/DDBJ databases">
        <title>Salmonella reference genomes for public health.</title>
        <authorList>
            <person name="Robertson J."/>
            <person name="Yoshida C."/>
            <person name="Gurnik S."/>
            <person name="Nash J."/>
        </authorList>
    </citation>
    <scope>NUCLEOTIDE SEQUENCE [LARGE SCALE GENOMIC DNA]</scope>
    <source>
        <strain evidence="2 3">S-1643</strain>
        <plasmid evidence="3">Plasmid unnamed1</plasmid>
    </source>
</reference>
<sequence>MEIPGIRPLMVTVAVTTTGEVSAFKPKREFAVYIILVSKQSGSGGKVHLPGISIRGDKDLRTLFIHSARAASLSAKDAGIIFYSNDVRGTFLK</sequence>
<dbReference type="EMBL" id="CP022118">
    <property type="protein sequence ID" value="ASG19204.1"/>
    <property type="molecule type" value="Genomic_DNA"/>
</dbReference>
<dbReference type="GO" id="GO:0006313">
    <property type="term" value="P:DNA transposition"/>
    <property type="evidence" value="ECO:0007669"/>
    <property type="project" value="InterPro"/>
</dbReference>
<protein>
    <recommendedName>
        <fullName evidence="1">Transposase IS116/IS110/IS902 C-terminal domain-containing protein</fullName>
    </recommendedName>
</protein>
<dbReference type="AlphaFoldDB" id="A0A241PXS6"/>
<gene>
    <name evidence="2" type="ORF">LFZ25_25755</name>
</gene>
<accession>A0A241PXS6</accession>
<organism evidence="2 3">
    <name type="scientific">Salmonella enterica subsp. enterica serovar Macclesfield str. S-1643</name>
    <dbReference type="NCBI Taxonomy" id="1242107"/>
    <lineage>
        <taxon>Bacteria</taxon>
        <taxon>Pseudomonadati</taxon>
        <taxon>Pseudomonadota</taxon>
        <taxon>Gammaproteobacteria</taxon>
        <taxon>Enterobacterales</taxon>
        <taxon>Enterobacteriaceae</taxon>
        <taxon>Salmonella</taxon>
    </lineage>
</organism>
<dbReference type="GO" id="GO:0004803">
    <property type="term" value="F:transposase activity"/>
    <property type="evidence" value="ECO:0007669"/>
    <property type="project" value="InterPro"/>
</dbReference>
<name>A0A241PXS6_SALET</name>
<dbReference type="Proteomes" id="UP000197157">
    <property type="component" value="Plasmid unnamed1"/>
</dbReference>
<dbReference type="GO" id="GO:0003677">
    <property type="term" value="F:DNA binding"/>
    <property type="evidence" value="ECO:0007669"/>
    <property type="project" value="InterPro"/>
</dbReference>
<evidence type="ECO:0000313" key="2">
    <source>
        <dbReference type="EMBL" id="ASG19204.1"/>
    </source>
</evidence>
<evidence type="ECO:0000313" key="3">
    <source>
        <dbReference type="Proteomes" id="UP000197157"/>
    </source>
</evidence>
<dbReference type="Pfam" id="PF02371">
    <property type="entry name" value="Transposase_20"/>
    <property type="match status" value="1"/>
</dbReference>